<feature type="domain" description="EamA" evidence="8">
    <location>
        <begin position="157"/>
        <end position="299"/>
    </location>
</feature>
<dbReference type="PANTHER" id="PTHR32322">
    <property type="entry name" value="INNER MEMBRANE TRANSPORTER"/>
    <property type="match status" value="1"/>
</dbReference>
<feature type="transmembrane region" description="Helical" evidence="7">
    <location>
        <begin position="125"/>
        <end position="144"/>
    </location>
</feature>
<evidence type="ECO:0000256" key="4">
    <source>
        <dbReference type="ARBA" id="ARBA00022692"/>
    </source>
</evidence>
<dbReference type="InterPro" id="IPR050638">
    <property type="entry name" value="AA-Vitamin_Transporters"/>
</dbReference>
<evidence type="ECO:0000313" key="9">
    <source>
        <dbReference type="EMBL" id="GIP53914.1"/>
    </source>
</evidence>
<evidence type="ECO:0000256" key="3">
    <source>
        <dbReference type="ARBA" id="ARBA00022475"/>
    </source>
</evidence>
<feature type="transmembrane region" description="Helical" evidence="7">
    <location>
        <begin position="254"/>
        <end position="276"/>
    </location>
</feature>
<name>A0ABQ4MD43_9BACL</name>
<evidence type="ECO:0000256" key="1">
    <source>
        <dbReference type="ARBA" id="ARBA00004651"/>
    </source>
</evidence>
<dbReference type="Gene3D" id="1.10.3730.20">
    <property type="match status" value="1"/>
</dbReference>
<dbReference type="InterPro" id="IPR000620">
    <property type="entry name" value="EamA_dom"/>
</dbReference>
<dbReference type="RefSeq" id="WP_213655363.1">
    <property type="nucleotide sequence ID" value="NZ_BOSL01000009.1"/>
</dbReference>
<evidence type="ECO:0000313" key="10">
    <source>
        <dbReference type="Proteomes" id="UP000679992"/>
    </source>
</evidence>
<dbReference type="SUPFAM" id="SSF103481">
    <property type="entry name" value="Multidrug resistance efflux transporter EmrE"/>
    <property type="match status" value="2"/>
</dbReference>
<comment type="subcellular location">
    <subcellularLocation>
        <location evidence="1">Cell membrane</location>
        <topology evidence="1">Multi-pass membrane protein</topology>
    </subcellularLocation>
</comment>
<sequence length="310" mass="32659">MNQQQQGNIFLFLAFSLAGTSVIAARLVSDRLGSFTITALSLLLGLLILVPLYGARLIPAIRQMKLADWKMVILQAFFGIFLFRALLLGGLNLTSAGEAGLLTGAAPAITALLAWLVLRERLTAGIAAGTTFTVAGIFLIQGVANFGGGLLSASHLAGNLLVLAAAASESTFNMLSRLGNRSGNTDSGLDPVVQTTLVTIAAFVFSVVPAWIERPISSLSSLGLTGWLALAWYGWIVTALAFICWYAGIKRSSAYTAAAFSGMMPLTSMVLSFFLLNEHVGYGQTAGGLAVIIGMWLIGRRPENSVAQTI</sequence>
<keyword evidence="3" id="KW-1003">Cell membrane</keyword>
<gene>
    <name evidence="9" type="ORF">J42TS3_29490</name>
</gene>
<dbReference type="Proteomes" id="UP000679992">
    <property type="component" value="Unassembled WGS sequence"/>
</dbReference>
<feature type="transmembrane region" description="Helical" evidence="7">
    <location>
        <begin position="34"/>
        <end position="55"/>
    </location>
</feature>
<comment type="caution">
    <text evidence="9">The sequence shown here is derived from an EMBL/GenBank/DDBJ whole genome shotgun (WGS) entry which is preliminary data.</text>
</comment>
<dbReference type="InterPro" id="IPR037185">
    <property type="entry name" value="EmrE-like"/>
</dbReference>
<keyword evidence="10" id="KW-1185">Reference proteome</keyword>
<dbReference type="EMBL" id="BOSL01000009">
    <property type="protein sequence ID" value="GIP53914.1"/>
    <property type="molecule type" value="Genomic_DNA"/>
</dbReference>
<organism evidence="9 10">
    <name type="scientific">Paenibacillus vini</name>
    <dbReference type="NCBI Taxonomy" id="1476024"/>
    <lineage>
        <taxon>Bacteria</taxon>
        <taxon>Bacillati</taxon>
        <taxon>Bacillota</taxon>
        <taxon>Bacilli</taxon>
        <taxon>Bacillales</taxon>
        <taxon>Paenibacillaceae</taxon>
        <taxon>Paenibacillus</taxon>
    </lineage>
</organism>
<feature type="domain" description="EamA" evidence="8">
    <location>
        <begin position="7"/>
        <end position="140"/>
    </location>
</feature>
<protein>
    <submittedName>
        <fullName evidence="9">Membrane protein</fullName>
    </submittedName>
</protein>
<reference evidence="9 10" key="1">
    <citation type="submission" date="2021-03" db="EMBL/GenBank/DDBJ databases">
        <title>Antimicrobial resistance genes in bacteria isolated from Japanese honey, and their potential for conferring macrolide and lincosamide resistance in the American foulbrood pathogen Paenibacillus larvae.</title>
        <authorList>
            <person name="Okamoto M."/>
            <person name="Kumagai M."/>
            <person name="Kanamori H."/>
            <person name="Takamatsu D."/>
        </authorList>
    </citation>
    <scope>NUCLEOTIDE SEQUENCE [LARGE SCALE GENOMIC DNA]</scope>
    <source>
        <strain evidence="9 10">J42TS3</strain>
    </source>
</reference>
<feature type="transmembrane region" description="Helical" evidence="7">
    <location>
        <begin position="224"/>
        <end position="247"/>
    </location>
</feature>
<keyword evidence="6 7" id="KW-0472">Membrane</keyword>
<dbReference type="PANTHER" id="PTHR32322:SF18">
    <property type="entry name" value="S-ADENOSYLMETHIONINE_S-ADENOSYLHOMOCYSTEINE TRANSPORTER"/>
    <property type="match status" value="1"/>
</dbReference>
<keyword evidence="4 7" id="KW-0812">Transmembrane</keyword>
<evidence type="ECO:0000259" key="8">
    <source>
        <dbReference type="Pfam" id="PF00892"/>
    </source>
</evidence>
<evidence type="ECO:0000256" key="2">
    <source>
        <dbReference type="ARBA" id="ARBA00007362"/>
    </source>
</evidence>
<feature type="transmembrane region" description="Helical" evidence="7">
    <location>
        <begin position="192"/>
        <end position="212"/>
    </location>
</feature>
<keyword evidence="5 7" id="KW-1133">Transmembrane helix</keyword>
<comment type="similarity">
    <text evidence="2">Belongs to the EamA transporter family.</text>
</comment>
<feature type="transmembrane region" description="Helical" evidence="7">
    <location>
        <begin position="150"/>
        <end position="172"/>
    </location>
</feature>
<evidence type="ECO:0000256" key="7">
    <source>
        <dbReference type="SAM" id="Phobius"/>
    </source>
</evidence>
<dbReference type="Pfam" id="PF00892">
    <property type="entry name" value="EamA"/>
    <property type="match status" value="2"/>
</dbReference>
<feature type="transmembrane region" description="Helical" evidence="7">
    <location>
        <begin position="282"/>
        <end position="299"/>
    </location>
</feature>
<accession>A0ABQ4MD43</accession>
<feature type="transmembrane region" description="Helical" evidence="7">
    <location>
        <begin position="67"/>
        <end position="87"/>
    </location>
</feature>
<evidence type="ECO:0000256" key="5">
    <source>
        <dbReference type="ARBA" id="ARBA00022989"/>
    </source>
</evidence>
<proteinExistence type="inferred from homology"/>
<feature type="transmembrane region" description="Helical" evidence="7">
    <location>
        <begin position="99"/>
        <end position="118"/>
    </location>
</feature>
<evidence type="ECO:0000256" key="6">
    <source>
        <dbReference type="ARBA" id="ARBA00023136"/>
    </source>
</evidence>